<gene>
    <name evidence="2" type="ORF">CSX00_06315</name>
</gene>
<proteinExistence type="predicted"/>
<sequence>MKVVVLMSTYNGEKYIREQLDSILNQTIANQVQIYIRDDGSSDSTISIIEEYIAAGADIILDRAENVGVIASFFELIKTAQEADYYSFADQDDVWLKEKLEAAVEKLSSKEQECGKDTPLLYCGDTNLVDGELNLIKRESKNPRPSFGNALVENICTGCTAVINRALLEKIRENIPDTGKIIMHDWWLYLIAEAYGMTIYDNEPHMNYRQHGNNEWGAKTSRWAVAKHRIKQLFAKRGQIYRQLEEFEKTTSSNSGAQLDEKQKSQLSAVLNSEKTLTAKIKLCRNKTIYRNSRNRDRVYRFALLVGKL</sequence>
<feature type="domain" description="Glycosyltransferase 2-like" evidence="1">
    <location>
        <begin position="5"/>
        <end position="171"/>
    </location>
</feature>
<name>A0A2G3EAP1_9FIRM</name>
<dbReference type="InterPro" id="IPR001173">
    <property type="entry name" value="Glyco_trans_2-like"/>
</dbReference>
<dbReference type="GO" id="GO:0016758">
    <property type="term" value="F:hexosyltransferase activity"/>
    <property type="evidence" value="ECO:0007669"/>
    <property type="project" value="UniProtKB-ARBA"/>
</dbReference>
<keyword evidence="3" id="KW-1185">Reference proteome</keyword>
<evidence type="ECO:0000313" key="3">
    <source>
        <dbReference type="Proteomes" id="UP000224317"/>
    </source>
</evidence>
<protein>
    <submittedName>
        <fullName evidence="2">Glycosyl transferase family 2</fullName>
    </submittedName>
</protein>
<dbReference type="EMBL" id="PDYH01000020">
    <property type="protein sequence ID" value="PHU40379.1"/>
    <property type="molecule type" value="Genomic_DNA"/>
</dbReference>
<keyword evidence="2" id="KW-0808">Transferase</keyword>
<accession>A0A2G3EAP1</accession>
<dbReference type="CDD" id="cd04196">
    <property type="entry name" value="GT_2_like_d"/>
    <property type="match status" value="1"/>
</dbReference>
<dbReference type="InterPro" id="IPR029044">
    <property type="entry name" value="Nucleotide-diphossugar_trans"/>
</dbReference>
<dbReference type="AlphaFoldDB" id="A0A2G3EAP1"/>
<dbReference type="PANTHER" id="PTHR22916">
    <property type="entry name" value="GLYCOSYLTRANSFERASE"/>
    <property type="match status" value="1"/>
</dbReference>
<reference evidence="2" key="1">
    <citation type="submission" date="2017-10" db="EMBL/GenBank/DDBJ databases">
        <title>Resolving the taxonomy of Roseburia spp., Eubacterium rectale and Agathobacter spp. through phylogenomic analysis.</title>
        <authorList>
            <person name="Sheridan P.O."/>
            <person name="Walker A.W."/>
            <person name="Duncan S.H."/>
            <person name="Scott K.P."/>
            <person name="Toole P.W.O."/>
            <person name="Luis P."/>
            <person name="Flint H.J."/>
        </authorList>
    </citation>
    <scope>NUCLEOTIDE SEQUENCE [LARGE SCALE GENOMIC DNA]</scope>
    <source>
        <strain evidence="2">JK10</strain>
    </source>
</reference>
<dbReference type="PANTHER" id="PTHR22916:SF3">
    <property type="entry name" value="UDP-GLCNAC:BETAGAL BETA-1,3-N-ACETYLGLUCOSAMINYLTRANSFERASE-LIKE PROTEIN 1"/>
    <property type="match status" value="1"/>
</dbReference>
<dbReference type="Proteomes" id="UP000224317">
    <property type="component" value="Unassembled WGS sequence"/>
</dbReference>
<evidence type="ECO:0000259" key="1">
    <source>
        <dbReference type="Pfam" id="PF00535"/>
    </source>
</evidence>
<dbReference type="SUPFAM" id="SSF53448">
    <property type="entry name" value="Nucleotide-diphospho-sugar transferases"/>
    <property type="match status" value="1"/>
</dbReference>
<dbReference type="RefSeq" id="WP_099413179.1">
    <property type="nucleotide sequence ID" value="NZ_PDYH01000020.1"/>
</dbReference>
<organism evidence="2 3">
    <name type="scientific">Pseudobutyrivibrio ruminis</name>
    <dbReference type="NCBI Taxonomy" id="46206"/>
    <lineage>
        <taxon>Bacteria</taxon>
        <taxon>Bacillati</taxon>
        <taxon>Bacillota</taxon>
        <taxon>Clostridia</taxon>
        <taxon>Lachnospirales</taxon>
        <taxon>Lachnospiraceae</taxon>
        <taxon>Pseudobutyrivibrio</taxon>
    </lineage>
</organism>
<comment type="caution">
    <text evidence="2">The sequence shown here is derived from an EMBL/GenBank/DDBJ whole genome shotgun (WGS) entry which is preliminary data.</text>
</comment>
<dbReference type="Pfam" id="PF00535">
    <property type="entry name" value="Glycos_transf_2"/>
    <property type="match status" value="1"/>
</dbReference>
<evidence type="ECO:0000313" key="2">
    <source>
        <dbReference type="EMBL" id="PHU40379.1"/>
    </source>
</evidence>
<dbReference type="Gene3D" id="3.90.550.10">
    <property type="entry name" value="Spore Coat Polysaccharide Biosynthesis Protein SpsA, Chain A"/>
    <property type="match status" value="1"/>
</dbReference>